<feature type="region of interest" description="Disordered" evidence="1">
    <location>
        <begin position="266"/>
        <end position="314"/>
    </location>
</feature>
<dbReference type="Proteomes" id="UP000274271">
    <property type="component" value="Unassembled WGS sequence"/>
</dbReference>
<evidence type="ECO:0000313" key="2">
    <source>
        <dbReference type="EMBL" id="RRB17939.1"/>
    </source>
</evidence>
<sequence>MAPFSDQTDLHTDAFPLAQSTTPAKAGSDTNKKKMVGITAAAMLLGGAAWAVKQKIDAHETGPGSSNDEAAIPTNSPVTELPADIDVAGKVTDRMSFDEAFAAARQEVGMGGVFGWQGHWYNTFEKEEWSSLSLEQRQEYTEQITGEQLPVKPYGPTSAPAPNTQPAPEPTLIEGSLNGQRVMGLDFDHDGIIDTLVLDGADGKTYRVVDATGDAGLDTVYQYDSLDGELTGLVRLEQPIILTNDDFSNYLESTMSQEVVDSILEPDAATPEPVTGDGEGPDDTGDDDTSYIADAYQPDDDTYINNGDVRDLDE</sequence>
<evidence type="ECO:0000256" key="1">
    <source>
        <dbReference type="SAM" id="MobiDB-lite"/>
    </source>
</evidence>
<feature type="compositionally biased region" description="Acidic residues" evidence="1">
    <location>
        <begin position="279"/>
        <end position="289"/>
    </location>
</feature>
<dbReference type="RefSeq" id="WP_124905036.1">
    <property type="nucleotide sequence ID" value="NZ_RQJP01000001.1"/>
</dbReference>
<dbReference type="OrthoDB" id="919615at2"/>
<feature type="region of interest" description="Disordered" evidence="1">
    <location>
        <begin position="1"/>
        <end position="31"/>
    </location>
</feature>
<protein>
    <submittedName>
        <fullName evidence="2">Uncharacterized protein</fullName>
    </submittedName>
</protein>
<accession>A0A3P1CXI7</accession>
<feature type="region of interest" description="Disordered" evidence="1">
    <location>
        <begin position="59"/>
        <end position="80"/>
    </location>
</feature>
<reference evidence="2 3" key="1">
    <citation type="submission" date="2018-11" db="EMBL/GenBank/DDBJ databases">
        <authorList>
            <person name="Zhou Z."/>
            <person name="Wang G."/>
        </authorList>
    </citation>
    <scope>NUCLEOTIDE SEQUENCE [LARGE SCALE GENOMIC DNA]</scope>
    <source>
        <strain evidence="2 3">KCTC42998</strain>
    </source>
</reference>
<organism evidence="2 3">
    <name type="scientific">Larkinella knui</name>
    <dbReference type="NCBI Taxonomy" id="2025310"/>
    <lineage>
        <taxon>Bacteria</taxon>
        <taxon>Pseudomonadati</taxon>
        <taxon>Bacteroidota</taxon>
        <taxon>Cytophagia</taxon>
        <taxon>Cytophagales</taxon>
        <taxon>Spirosomataceae</taxon>
        <taxon>Larkinella</taxon>
    </lineage>
</organism>
<dbReference type="AlphaFoldDB" id="A0A3P1CXI7"/>
<proteinExistence type="predicted"/>
<gene>
    <name evidence="2" type="ORF">EHT87_06595</name>
</gene>
<keyword evidence="3" id="KW-1185">Reference proteome</keyword>
<comment type="caution">
    <text evidence="2">The sequence shown here is derived from an EMBL/GenBank/DDBJ whole genome shotgun (WGS) entry which is preliminary data.</text>
</comment>
<feature type="compositionally biased region" description="Polar residues" evidence="1">
    <location>
        <begin position="63"/>
        <end position="78"/>
    </location>
</feature>
<name>A0A3P1CXI7_9BACT</name>
<dbReference type="EMBL" id="RQJP01000001">
    <property type="protein sequence ID" value="RRB17939.1"/>
    <property type="molecule type" value="Genomic_DNA"/>
</dbReference>
<feature type="region of interest" description="Disordered" evidence="1">
    <location>
        <begin position="145"/>
        <end position="167"/>
    </location>
</feature>
<evidence type="ECO:0000313" key="3">
    <source>
        <dbReference type="Proteomes" id="UP000274271"/>
    </source>
</evidence>